<dbReference type="KEGG" id="sman:C12CBH8_01540"/>
<keyword evidence="2" id="KW-1133">Transmembrane helix</keyword>
<evidence type="ECO:0000256" key="1">
    <source>
        <dbReference type="SAM" id="MobiDB-lite"/>
    </source>
</evidence>
<keyword evidence="5" id="KW-1185">Reference proteome</keyword>
<gene>
    <name evidence="4" type="ORF">C12CBH8_01540</name>
</gene>
<feature type="transmembrane region" description="Helical" evidence="2">
    <location>
        <begin position="43"/>
        <end position="64"/>
    </location>
</feature>
<name>A0A7I8D0Q0_9FIRM</name>
<feature type="domain" description="DUF4015" evidence="3">
    <location>
        <begin position="123"/>
        <end position="431"/>
    </location>
</feature>
<sequence>MMFLSSLPFENLLDFCDSFVIGDELLMDKIRRRRTMYRKKRHPFRWILLVVVCIVLVFVGYSVAGPVMNFFKNITSSEPSSSVGDVSSEAPASSQTPVSSQPSASSAASSEPSKTQVTGTKAVWLPLDTLTGKDLDSFIALAKETGVNAVVVDIKLEDGTLTYASNLEAPKTAGAVADDAPDLMAALTDLKDAGIQPIGRMVCFKDPIAKLAIRAGAIQYKPNPQLTWLDASKANGGKSWLNPYSDVAAQYLIDIASEAVDMGFEQIMLEGVQFPDKGGSTAYYGKEAETISREEALSTFVEKMQDALQAKGAEMILSCPGNVAAGETSSIYGDGNPLTFGAKTAAVNCMPGELGKDITISGETFDDPSNQVAEVVEAVADAAEANAGSSTTLWGWVQAYDMSDSQVEEQVDALTSSGIQSVIYYNPDGSYSKDQLDLS</sequence>
<keyword evidence="2" id="KW-0472">Membrane</keyword>
<organism evidence="4 5">
    <name type="scientific">Solibaculum mannosilyticum</name>
    <dbReference type="NCBI Taxonomy" id="2780922"/>
    <lineage>
        <taxon>Bacteria</taxon>
        <taxon>Bacillati</taxon>
        <taxon>Bacillota</taxon>
        <taxon>Clostridia</taxon>
        <taxon>Eubacteriales</taxon>
        <taxon>Oscillospiraceae</taxon>
        <taxon>Solibaculum</taxon>
    </lineage>
</organism>
<protein>
    <recommendedName>
        <fullName evidence="3">DUF4015 domain-containing protein</fullName>
    </recommendedName>
</protein>
<dbReference type="Pfam" id="PF13200">
    <property type="entry name" value="DUF4015"/>
    <property type="match status" value="1"/>
</dbReference>
<feature type="region of interest" description="Disordered" evidence="1">
    <location>
        <begin position="82"/>
        <end position="114"/>
    </location>
</feature>
<evidence type="ECO:0000256" key="2">
    <source>
        <dbReference type="SAM" id="Phobius"/>
    </source>
</evidence>
<reference evidence="5" key="1">
    <citation type="submission" date="2020-07" db="EMBL/GenBank/DDBJ databases">
        <title>Complete genome sequencing of Clostridia bacterium strain 12CBH8.</title>
        <authorList>
            <person name="Sakamoto M."/>
            <person name="Murakami T."/>
            <person name="Mori H."/>
        </authorList>
    </citation>
    <scope>NUCLEOTIDE SEQUENCE [LARGE SCALE GENOMIC DNA]</scope>
    <source>
        <strain evidence="5">12CBH8</strain>
    </source>
</reference>
<evidence type="ECO:0000313" key="4">
    <source>
        <dbReference type="EMBL" id="BCI59515.1"/>
    </source>
</evidence>
<dbReference type="EMBL" id="AP023321">
    <property type="protein sequence ID" value="BCI59515.1"/>
    <property type="molecule type" value="Genomic_DNA"/>
</dbReference>
<dbReference type="AlphaFoldDB" id="A0A7I8D0Q0"/>
<proteinExistence type="predicted"/>
<dbReference type="InterPro" id="IPR025275">
    <property type="entry name" value="DUF4015"/>
</dbReference>
<dbReference type="Proteomes" id="UP000593890">
    <property type="component" value="Chromosome"/>
</dbReference>
<accession>A0A7I8D0Q0</accession>
<evidence type="ECO:0000259" key="3">
    <source>
        <dbReference type="Pfam" id="PF13200"/>
    </source>
</evidence>
<feature type="compositionally biased region" description="Low complexity" evidence="1">
    <location>
        <begin position="82"/>
        <end position="113"/>
    </location>
</feature>
<keyword evidence="2" id="KW-0812">Transmembrane</keyword>
<evidence type="ECO:0000313" key="5">
    <source>
        <dbReference type="Proteomes" id="UP000593890"/>
    </source>
</evidence>